<keyword evidence="9 13" id="KW-0798">TonB box</keyword>
<comment type="subcellular location">
    <subcellularLocation>
        <location evidence="1 12">Cell outer membrane</location>
        <topology evidence="1 12">Multi-pass membrane protein</topology>
    </subcellularLocation>
</comment>
<evidence type="ECO:0000256" key="11">
    <source>
        <dbReference type="ARBA" id="ARBA00023237"/>
    </source>
</evidence>
<keyword evidence="3 12" id="KW-1134">Transmembrane beta strand</keyword>
<comment type="similarity">
    <text evidence="12 13">Belongs to the TonB-dependent receptor family.</text>
</comment>
<keyword evidence="2 12" id="KW-0813">Transport</keyword>
<organism evidence="17 18">
    <name type="scientific">Acidiphilium rubrum</name>
    <dbReference type="NCBI Taxonomy" id="526"/>
    <lineage>
        <taxon>Bacteria</taxon>
        <taxon>Pseudomonadati</taxon>
        <taxon>Pseudomonadota</taxon>
        <taxon>Alphaproteobacteria</taxon>
        <taxon>Acetobacterales</taxon>
        <taxon>Acidocellaceae</taxon>
        <taxon>Acidiphilium</taxon>
    </lineage>
</organism>
<proteinExistence type="inferred from homology"/>
<dbReference type="InterPro" id="IPR039426">
    <property type="entry name" value="TonB-dep_rcpt-like"/>
</dbReference>
<feature type="domain" description="TonB-dependent receptor plug" evidence="16">
    <location>
        <begin position="78"/>
        <end position="156"/>
    </location>
</feature>
<dbReference type="RefSeq" id="WP_081849017.1">
    <property type="nucleotide sequence ID" value="NZ_FTNE01000009.1"/>
</dbReference>
<accession>A0A8G2CLM9</accession>
<feature type="domain" description="TonB-dependent receptor-like beta-barrel" evidence="15">
    <location>
        <begin position="429"/>
        <end position="871"/>
    </location>
</feature>
<keyword evidence="6 14" id="KW-0732">Signal</keyword>
<evidence type="ECO:0000256" key="8">
    <source>
        <dbReference type="ARBA" id="ARBA00023065"/>
    </source>
</evidence>
<evidence type="ECO:0000256" key="12">
    <source>
        <dbReference type="PROSITE-ProRule" id="PRU01360"/>
    </source>
</evidence>
<dbReference type="Pfam" id="PF07715">
    <property type="entry name" value="Plug"/>
    <property type="match status" value="1"/>
</dbReference>
<dbReference type="Pfam" id="PF00593">
    <property type="entry name" value="TonB_dep_Rec_b-barrel"/>
    <property type="match status" value="1"/>
</dbReference>
<evidence type="ECO:0000313" key="18">
    <source>
        <dbReference type="Proteomes" id="UP000186308"/>
    </source>
</evidence>
<dbReference type="PROSITE" id="PS52016">
    <property type="entry name" value="TONB_DEPENDENT_REC_3"/>
    <property type="match status" value="1"/>
</dbReference>
<dbReference type="EMBL" id="FTNE01000009">
    <property type="protein sequence ID" value="SIQ77649.1"/>
    <property type="molecule type" value="Genomic_DNA"/>
</dbReference>
<dbReference type="InterPro" id="IPR036942">
    <property type="entry name" value="Beta-barrel_TonB_sf"/>
</dbReference>
<dbReference type="Proteomes" id="UP000186308">
    <property type="component" value="Unassembled WGS sequence"/>
</dbReference>
<feature type="chain" id="PRO_5034396183" evidence="14">
    <location>
        <begin position="27"/>
        <end position="922"/>
    </location>
</feature>
<keyword evidence="18" id="KW-1185">Reference proteome</keyword>
<dbReference type="InterPro" id="IPR000531">
    <property type="entry name" value="Beta-barrel_TonB"/>
</dbReference>
<keyword evidence="4" id="KW-0410">Iron transport</keyword>
<keyword evidence="8" id="KW-0406">Ion transport</keyword>
<dbReference type="OrthoDB" id="9760494at2"/>
<evidence type="ECO:0000256" key="13">
    <source>
        <dbReference type="RuleBase" id="RU003357"/>
    </source>
</evidence>
<keyword evidence="5 12" id="KW-0812">Transmembrane</keyword>
<evidence type="ECO:0000256" key="9">
    <source>
        <dbReference type="ARBA" id="ARBA00023077"/>
    </source>
</evidence>
<dbReference type="AlphaFoldDB" id="A0A8G2CLM9"/>
<dbReference type="PANTHER" id="PTHR32552">
    <property type="entry name" value="FERRICHROME IRON RECEPTOR-RELATED"/>
    <property type="match status" value="1"/>
</dbReference>
<feature type="signal peptide" evidence="14">
    <location>
        <begin position="1"/>
        <end position="26"/>
    </location>
</feature>
<evidence type="ECO:0000259" key="15">
    <source>
        <dbReference type="Pfam" id="PF00593"/>
    </source>
</evidence>
<sequence length="922" mass="99209">MTISRSGRSRLFILTACSVASGVVFSARVWAQSAPAPVIVPATGAAPILPTGAATPDAQAIHIAKIKKLYRELLLKEKNISAAVSHISRKQIEATGTEQGSIQSLLKQTPSVNEYQQNLGQGVPVLTVRGVRNSQLAQTLNGTIPLQDLANGGSGAFLSNNLGSPITLGQLDNTTIYPGVAPPDKQGFATIGGTIAYVSKKPTSKPYAKLFGGFGSFDSSNAGFEINTGNIGTAIDAPKALLRYNQSYTAGYPDGNSIRSGDMLFDVVKPYDEGLSHVSATVIFNRADGYIATSPVPVPLINSNSYSFNFPHSLTFTRQNNKYLTAIISDQTFINPHLIISGKLFYLRQPSEFTSYVNQKAIYNPANPGVYPSTYPYGGSFPYQINFQVPFFPNGPFFGPQIPIVQQNSGAALGAGGPFPYPTGYFPPYNTYNPQTQGVTLVPNQVGGTGVIEQGLNAEQSTGGSQTVGFTPRVNIFLPDNDITIGGILSKETGIGGNLYYGSTTPIPQIAANQVGTPAGGAQRTIYQVYAQDRINILDNKLHIEPGFELTGVYSSSIAGYSAGQSTLTPFNQAVGGGISATGNYKLQNYSSQIDPYLGVSYDLPYHMVAYAAYGKGARFAPVSDYGLGAVGVGNSIASTTKAPKPEVVHAYDVGLRYDTPRLYLNADFFYQKVTSQFSFFTNYATGVSNYANTGASQYRGYEFSGKYRITHDIEVFGNASYNQANYLNEFFASDTPFQGQFGYVFKGEPLADTPNYLGNFGVEYDHGPYTARLSGQYTGQQYITFDLAPTLPNQPQIAPPAPNSALGLATTPFYPTPQGNLAQKIAGLGPIPHFKLPAYLLMNVYLSYTMHLHGYDHLKSLKFSLNVQNLLGLHYYQHYFLAPSESVSITSPFNGFISNPTYASAFTGPPRSIYLNVTATF</sequence>
<keyword evidence="7" id="KW-0408">Iron</keyword>
<evidence type="ECO:0000256" key="2">
    <source>
        <dbReference type="ARBA" id="ARBA00022448"/>
    </source>
</evidence>
<evidence type="ECO:0000256" key="14">
    <source>
        <dbReference type="SAM" id="SignalP"/>
    </source>
</evidence>
<evidence type="ECO:0000259" key="16">
    <source>
        <dbReference type="Pfam" id="PF07715"/>
    </source>
</evidence>
<dbReference type="GO" id="GO:0009279">
    <property type="term" value="C:cell outer membrane"/>
    <property type="evidence" value="ECO:0007669"/>
    <property type="project" value="UniProtKB-SubCell"/>
</dbReference>
<dbReference type="Gene3D" id="2.40.170.20">
    <property type="entry name" value="TonB-dependent receptor, beta-barrel domain"/>
    <property type="match status" value="1"/>
</dbReference>
<evidence type="ECO:0000256" key="7">
    <source>
        <dbReference type="ARBA" id="ARBA00023004"/>
    </source>
</evidence>
<dbReference type="SUPFAM" id="SSF56935">
    <property type="entry name" value="Porins"/>
    <property type="match status" value="1"/>
</dbReference>
<evidence type="ECO:0000313" key="17">
    <source>
        <dbReference type="EMBL" id="SIQ77649.1"/>
    </source>
</evidence>
<evidence type="ECO:0000256" key="1">
    <source>
        <dbReference type="ARBA" id="ARBA00004571"/>
    </source>
</evidence>
<protein>
    <submittedName>
        <fullName evidence="17">Iron complex outermembrane recepter protein</fullName>
    </submittedName>
</protein>
<evidence type="ECO:0000256" key="6">
    <source>
        <dbReference type="ARBA" id="ARBA00022729"/>
    </source>
</evidence>
<evidence type="ECO:0000256" key="3">
    <source>
        <dbReference type="ARBA" id="ARBA00022452"/>
    </source>
</evidence>
<evidence type="ECO:0000256" key="4">
    <source>
        <dbReference type="ARBA" id="ARBA00022496"/>
    </source>
</evidence>
<gene>
    <name evidence="17" type="ORF">SAMN05421828_10960</name>
</gene>
<evidence type="ECO:0000256" key="5">
    <source>
        <dbReference type="ARBA" id="ARBA00022692"/>
    </source>
</evidence>
<keyword evidence="10 12" id="KW-0472">Membrane</keyword>
<dbReference type="Gene3D" id="2.170.130.10">
    <property type="entry name" value="TonB-dependent receptor, plug domain"/>
    <property type="match status" value="1"/>
</dbReference>
<keyword evidence="11 12" id="KW-0998">Cell outer membrane</keyword>
<comment type="caution">
    <text evidence="17">The sequence shown here is derived from an EMBL/GenBank/DDBJ whole genome shotgun (WGS) entry which is preliminary data.</text>
</comment>
<dbReference type="InterPro" id="IPR037066">
    <property type="entry name" value="Plug_dom_sf"/>
</dbReference>
<dbReference type="PANTHER" id="PTHR32552:SF89">
    <property type="entry name" value="CATECHOLATE SIDEROPHORE RECEPTOR FIU"/>
    <property type="match status" value="1"/>
</dbReference>
<evidence type="ECO:0000256" key="10">
    <source>
        <dbReference type="ARBA" id="ARBA00023136"/>
    </source>
</evidence>
<dbReference type="GO" id="GO:0015344">
    <property type="term" value="F:siderophore uptake transmembrane transporter activity"/>
    <property type="evidence" value="ECO:0007669"/>
    <property type="project" value="TreeGrafter"/>
</dbReference>
<name>A0A8G2CLM9_ACIRU</name>
<dbReference type="InterPro" id="IPR012910">
    <property type="entry name" value="Plug_dom"/>
</dbReference>
<reference evidence="17 18" key="1">
    <citation type="submission" date="2017-01" db="EMBL/GenBank/DDBJ databases">
        <authorList>
            <person name="Varghese N."/>
            <person name="Submissions S."/>
        </authorList>
    </citation>
    <scope>NUCLEOTIDE SEQUENCE [LARGE SCALE GENOMIC DNA]</scope>
    <source>
        <strain evidence="17 18">ATCC 35905</strain>
    </source>
</reference>